<dbReference type="EMBL" id="LCTW02000399">
    <property type="protein sequence ID" value="KXX73997.1"/>
    <property type="molecule type" value="Genomic_DNA"/>
</dbReference>
<dbReference type="VEuPathDB" id="FungiDB:MMYC01_209012"/>
<feature type="domain" description="Stress-response A/B barrel" evidence="3">
    <location>
        <begin position="49"/>
        <end position="151"/>
    </location>
</feature>
<dbReference type="OrthoDB" id="1601230at2759"/>
<keyword evidence="2" id="KW-0812">Transmembrane</keyword>
<gene>
    <name evidence="4" type="ORF">MMYC01_209012</name>
</gene>
<protein>
    <recommendedName>
        <fullName evidence="3">Stress-response A/B barrel domain-containing protein</fullName>
    </recommendedName>
</protein>
<dbReference type="InterPro" id="IPR013097">
    <property type="entry name" value="Dabb"/>
</dbReference>
<feature type="transmembrane region" description="Helical" evidence="2">
    <location>
        <begin position="12"/>
        <end position="33"/>
    </location>
</feature>
<organism evidence="4 5">
    <name type="scientific">Madurella mycetomatis</name>
    <dbReference type="NCBI Taxonomy" id="100816"/>
    <lineage>
        <taxon>Eukaryota</taxon>
        <taxon>Fungi</taxon>
        <taxon>Dikarya</taxon>
        <taxon>Ascomycota</taxon>
        <taxon>Pezizomycotina</taxon>
        <taxon>Sordariomycetes</taxon>
        <taxon>Sordariomycetidae</taxon>
        <taxon>Sordariales</taxon>
        <taxon>Sordariales incertae sedis</taxon>
        <taxon>Madurella</taxon>
    </lineage>
</organism>
<evidence type="ECO:0000259" key="3">
    <source>
        <dbReference type="PROSITE" id="PS51502"/>
    </source>
</evidence>
<keyword evidence="5" id="KW-1185">Reference proteome</keyword>
<dbReference type="PROSITE" id="PS51502">
    <property type="entry name" value="S_R_A_B_BARREL"/>
    <property type="match status" value="1"/>
</dbReference>
<keyword evidence="2" id="KW-1133">Transmembrane helix</keyword>
<dbReference type="InterPro" id="IPR011008">
    <property type="entry name" value="Dimeric_a/b-barrel"/>
</dbReference>
<dbReference type="AlphaFoldDB" id="A0A175VR75"/>
<dbReference type="Gene3D" id="3.30.70.100">
    <property type="match status" value="1"/>
</dbReference>
<proteinExistence type="predicted"/>
<reference evidence="4 5" key="1">
    <citation type="journal article" date="2016" name="Genome Announc.">
        <title>Genome Sequence of Madurella mycetomatis mm55, Isolated from a Human Mycetoma Case in Sudan.</title>
        <authorList>
            <person name="Smit S."/>
            <person name="Derks M.F."/>
            <person name="Bervoets S."/>
            <person name="Fahal A."/>
            <person name="van Leeuwen W."/>
            <person name="van Belkum A."/>
            <person name="van de Sande W.W."/>
        </authorList>
    </citation>
    <scope>NUCLEOTIDE SEQUENCE [LARGE SCALE GENOMIC DNA]</scope>
    <source>
        <strain evidence="5">mm55</strain>
    </source>
</reference>
<dbReference type="SMART" id="SM00886">
    <property type="entry name" value="Dabb"/>
    <property type="match status" value="1"/>
</dbReference>
<evidence type="ECO:0000256" key="1">
    <source>
        <dbReference type="ARBA" id="ARBA00011738"/>
    </source>
</evidence>
<accession>A0A175VR75</accession>
<dbReference type="InterPro" id="IPR044662">
    <property type="entry name" value="HS1/DABB1-like"/>
</dbReference>
<dbReference type="STRING" id="100816.A0A175VR75"/>
<name>A0A175VR75_9PEZI</name>
<dbReference type="PANTHER" id="PTHR33178">
    <property type="match status" value="1"/>
</dbReference>
<dbReference type="Pfam" id="PF07876">
    <property type="entry name" value="Dabb"/>
    <property type="match status" value="1"/>
</dbReference>
<evidence type="ECO:0000256" key="2">
    <source>
        <dbReference type="SAM" id="Phobius"/>
    </source>
</evidence>
<dbReference type="PANTHER" id="PTHR33178:SF10">
    <property type="entry name" value="STRESS-RESPONSE A_B BARREL DOMAIN-CONTAINING PROTEIN"/>
    <property type="match status" value="1"/>
</dbReference>
<keyword evidence="2" id="KW-0472">Membrane</keyword>
<dbReference type="SUPFAM" id="SSF54909">
    <property type="entry name" value="Dimeric alpha+beta barrel"/>
    <property type="match status" value="1"/>
</dbReference>
<evidence type="ECO:0000313" key="5">
    <source>
        <dbReference type="Proteomes" id="UP000078237"/>
    </source>
</evidence>
<dbReference type="Proteomes" id="UP000078237">
    <property type="component" value="Unassembled WGS sequence"/>
</dbReference>
<sequence length="156" mass="17165">MVDVTRAQAYMLRIAIGVACIVGVLWIFNPLGFATASMANLRPAAATTVTHVVLFEFKPDADPAAVDLACAKMMALKDDCLSRDSQHPYIQSISGGRDNSREGLQDGMTHGFVVQFANLNDREYYVEHDPAHQAFKKEIEPLVKKTTVLDFTNGSF</sequence>
<comment type="caution">
    <text evidence="4">The sequence shown here is derived from an EMBL/GenBank/DDBJ whole genome shotgun (WGS) entry which is preliminary data.</text>
</comment>
<evidence type="ECO:0000313" key="4">
    <source>
        <dbReference type="EMBL" id="KXX73997.1"/>
    </source>
</evidence>
<comment type="subunit">
    <text evidence="1">Homodimer.</text>
</comment>